<gene>
    <name evidence="3" type="primary">LOC106583274</name>
</gene>
<dbReference type="AlphaFoldDB" id="A0A1S3P525"/>
<accession>A0A1S3P525</accession>
<evidence type="ECO:0000256" key="1">
    <source>
        <dbReference type="SAM" id="MobiDB-lite"/>
    </source>
</evidence>
<dbReference type="KEGG" id="sasa:106583274"/>
<dbReference type="GeneID" id="106583274"/>
<feature type="region of interest" description="Disordered" evidence="1">
    <location>
        <begin position="173"/>
        <end position="206"/>
    </location>
</feature>
<proteinExistence type="predicted"/>
<feature type="compositionally biased region" description="Basic and acidic residues" evidence="1">
    <location>
        <begin position="303"/>
        <end position="316"/>
    </location>
</feature>
<protein>
    <submittedName>
        <fullName evidence="3">Uncharacterized protein isoform X1</fullName>
    </submittedName>
</protein>
<organism evidence="2 3">
    <name type="scientific">Salmo salar</name>
    <name type="common">Atlantic salmon</name>
    <dbReference type="NCBI Taxonomy" id="8030"/>
    <lineage>
        <taxon>Eukaryota</taxon>
        <taxon>Metazoa</taxon>
        <taxon>Chordata</taxon>
        <taxon>Craniata</taxon>
        <taxon>Vertebrata</taxon>
        <taxon>Euteleostomi</taxon>
        <taxon>Actinopterygii</taxon>
        <taxon>Neopterygii</taxon>
        <taxon>Teleostei</taxon>
        <taxon>Protacanthopterygii</taxon>
        <taxon>Salmoniformes</taxon>
        <taxon>Salmonidae</taxon>
        <taxon>Salmoninae</taxon>
        <taxon>Salmo</taxon>
    </lineage>
</organism>
<feature type="compositionally biased region" description="Basic and acidic residues" evidence="1">
    <location>
        <begin position="182"/>
        <end position="203"/>
    </location>
</feature>
<sequence>MHSGTLERIGSPIKRTLSRGVSEDESLRNIIKETESSARRLTRRGGTLERRSGSQQSEDQELMMELPEMLDLQASYDEMLQELRGLELQRETVLFQVDILHDALEGAEEMLAEAQREASHATMELEQAREANRKLEDMVSSLMQEVERLKEERKTIPAVPVYTLVKEQEKEAEMARQQAQDMKIKKEAQEQVSDAPRDEDNSTKDAPLSIIRLDSESPGPNNGLPLETSAGGLIAASFKGRGEQPSDSPTWPPPLHVARLWSSVDSEDIEEGADDSFTKFTKMVNKTLGPLMLGSQTPGNSQEENRCDIFPDRNNDTDSISAYEDACADTPELDEEDGPRLPHDEGSPVDDDEGEPSNGNDPKNPINPNDSCILS</sequence>
<dbReference type="Proteomes" id="UP001652741">
    <property type="component" value="Chromosome ssa22"/>
</dbReference>
<feature type="region of interest" description="Disordered" evidence="1">
    <location>
        <begin position="293"/>
        <end position="375"/>
    </location>
</feature>
<reference evidence="3" key="1">
    <citation type="submission" date="2025-08" db="UniProtKB">
        <authorList>
            <consortium name="RefSeq"/>
        </authorList>
    </citation>
    <scope>IDENTIFICATION</scope>
</reference>
<dbReference type="RefSeq" id="XP_014022712.2">
    <property type="nucleotide sequence ID" value="XM_014167237.2"/>
</dbReference>
<evidence type="ECO:0000313" key="2">
    <source>
        <dbReference type="Proteomes" id="UP001652741"/>
    </source>
</evidence>
<feature type="compositionally biased region" description="Polar residues" evidence="1">
    <location>
        <begin position="357"/>
        <end position="375"/>
    </location>
</feature>
<feature type="region of interest" description="Disordered" evidence="1">
    <location>
        <begin position="36"/>
        <end position="60"/>
    </location>
</feature>
<evidence type="ECO:0000313" key="3">
    <source>
        <dbReference type="RefSeq" id="XP_014022712.2"/>
    </source>
</evidence>
<dbReference type="Gene3D" id="1.20.5.4090">
    <property type="match status" value="1"/>
</dbReference>
<name>A0A1S3P525_SALSA</name>
<keyword evidence="2" id="KW-1185">Reference proteome</keyword>